<keyword evidence="1" id="KW-0812">Transmembrane</keyword>
<reference evidence="2" key="2">
    <citation type="journal article" date="2024" name="Plant">
        <title>Genomic evolution and insights into agronomic trait innovations of Sesamum species.</title>
        <authorList>
            <person name="Miao H."/>
            <person name="Wang L."/>
            <person name="Qu L."/>
            <person name="Liu H."/>
            <person name="Sun Y."/>
            <person name="Le M."/>
            <person name="Wang Q."/>
            <person name="Wei S."/>
            <person name="Zheng Y."/>
            <person name="Lin W."/>
            <person name="Duan Y."/>
            <person name="Cao H."/>
            <person name="Xiong S."/>
            <person name="Wang X."/>
            <person name="Wei L."/>
            <person name="Li C."/>
            <person name="Ma Q."/>
            <person name="Ju M."/>
            <person name="Zhao R."/>
            <person name="Li G."/>
            <person name="Mu C."/>
            <person name="Tian Q."/>
            <person name="Mei H."/>
            <person name="Zhang T."/>
            <person name="Gao T."/>
            <person name="Zhang H."/>
        </authorList>
    </citation>
    <scope>NUCLEOTIDE SEQUENCE</scope>
    <source>
        <strain evidence="2">3651</strain>
    </source>
</reference>
<dbReference type="PANTHER" id="PTHR35094:SF7">
    <property type="entry name" value="LEUCINE-RICH REPEAT EXTENSIN-LIKE PROTEIN 2"/>
    <property type="match status" value="1"/>
</dbReference>
<protein>
    <submittedName>
        <fullName evidence="2">Uncharacterized protein</fullName>
    </submittedName>
</protein>
<keyword evidence="3" id="KW-1185">Reference proteome</keyword>
<evidence type="ECO:0000313" key="3">
    <source>
        <dbReference type="Proteomes" id="UP001293254"/>
    </source>
</evidence>
<dbReference type="AlphaFoldDB" id="A0AAE1XRU2"/>
<reference evidence="2" key="1">
    <citation type="submission" date="2020-06" db="EMBL/GenBank/DDBJ databases">
        <authorList>
            <person name="Li T."/>
            <person name="Hu X."/>
            <person name="Zhang T."/>
            <person name="Song X."/>
            <person name="Zhang H."/>
            <person name="Dai N."/>
            <person name="Sheng W."/>
            <person name="Hou X."/>
            <person name="Wei L."/>
        </authorList>
    </citation>
    <scope>NUCLEOTIDE SEQUENCE</scope>
    <source>
        <strain evidence="2">3651</strain>
        <tissue evidence="2">Leaf</tissue>
    </source>
</reference>
<evidence type="ECO:0000256" key="1">
    <source>
        <dbReference type="SAM" id="Phobius"/>
    </source>
</evidence>
<name>A0AAE1XRU2_9LAMI</name>
<keyword evidence="1" id="KW-1133">Transmembrane helix</keyword>
<feature type="transmembrane region" description="Helical" evidence="1">
    <location>
        <begin position="98"/>
        <end position="119"/>
    </location>
</feature>
<keyword evidence="1" id="KW-0472">Membrane</keyword>
<dbReference type="Proteomes" id="UP001293254">
    <property type="component" value="Unassembled WGS sequence"/>
</dbReference>
<comment type="caution">
    <text evidence="2">The sequence shown here is derived from an EMBL/GenBank/DDBJ whole genome shotgun (WGS) entry which is preliminary data.</text>
</comment>
<evidence type="ECO:0000313" key="2">
    <source>
        <dbReference type="EMBL" id="KAK4416429.1"/>
    </source>
</evidence>
<sequence>MITGGSSFSAKTDYAPDPSIKCGECPCVSPCSPPPPTQPLPPTMVYVSPPPPQFVYEMGLTPPPPPGYVYETGAPAENVYPSDNPFDLSIYSNSSHSYSLRIGMFLMVVVMVSALQLLVFW</sequence>
<proteinExistence type="predicted"/>
<accession>A0AAE1XRU2</accession>
<gene>
    <name evidence="2" type="ORF">Salat_2468400</name>
</gene>
<dbReference type="EMBL" id="JACGWO010000010">
    <property type="protein sequence ID" value="KAK4416429.1"/>
    <property type="molecule type" value="Genomic_DNA"/>
</dbReference>
<organism evidence="2 3">
    <name type="scientific">Sesamum alatum</name>
    <dbReference type="NCBI Taxonomy" id="300844"/>
    <lineage>
        <taxon>Eukaryota</taxon>
        <taxon>Viridiplantae</taxon>
        <taxon>Streptophyta</taxon>
        <taxon>Embryophyta</taxon>
        <taxon>Tracheophyta</taxon>
        <taxon>Spermatophyta</taxon>
        <taxon>Magnoliopsida</taxon>
        <taxon>eudicotyledons</taxon>
        <taxon>Gunneridae</taxon>
        <taxon>Pentapetalae</taxon>
        <taxon>asterids</taxon>
        <taxon>lamiids</taxon>
        <taxon>Lamiales</taxon>
        <taxon>Pedaliaceae</taxon>
        <taxon>Sesamum</taxon>
    </lineage>
</organism>
<dbReference type="PANTHER" id="PTHR35094">
    <property type="entry name" value="LEUCINE-RICH REPEAT EXTENSIN-LIKE PROTEIN 2"/>
    <property type="match status" value="1"/>
</dbReference>